<dbReference type="Pfam" id="PF01259">
    <property type="entry name" value="SAICAR_synt"/>
    <property type="match status" value="1"/>
</dbReference>
<evidence type="ECO:0000256" key="1">
    <source>
        <dbReference type="ARBA" id="ARBA00004672"/>
    </source>
</evidence>
<dbReference type="Gene3D" id="3.30.200.20">
    <property type="entry name" value="Phosphorylase Kinase, domain 1"/>
    <property type="match status" value="1"/>
</dbReference>
<dbReference type="PROSITE" id="PS01057">
    <property type="entry name" value="SAICAR_SYNTHETASE_1"/>
    <property type="match status" value="1"/>
</dbReference>
<dbReference type="Gene3D" id="3.30.470.20">
    <property type="entry name" value="ATP-grasp fold, B domain"/>
    <property type="match status" value="1"/>
</dbReference>
<dbReference type="AlphaFoldDB" id="A0A5B8XKH3"/>
<evidence type="ECO:0000256" key="6">
    <source>
        <dbReference type="ARBA" id="ARBA00022840"/>
    </source>
</evidence>
<evidence type="ECO:0000256" key="4">
    <source>
        <dbReference type="ARBA" id="ARBA00022741"/>
    </source>
</evidence>
<dbReference type="GO" id="GO:0005524">
    <property type="term" value="F:ATP binding"/>
    <property type="evidence" value="ECO:0007669"/>
    <property type="project" value="UniProtKB-KW"/>
</dbReference>
<keyword evidence="3 8" id="KW-0436">Ligase</keyword>
<dbReference type="EC" id="6.3.2.6" evidence="8"/>
<organism evidence="10 11">
    <name type="scientific">Microvenator marinus</name>
    <dbReference type="NCBI Taxonomy" id="2600177"/>
    <lineage>
        <taxon>Bacteria</taxon>
        <taxon>Deltaproteobacteria</taxon>
        <taxon>Bradymonadales</taxon>
        <taxon>Microvenatoraceae</taxon>
        <taxon>Microvenator</taxon>
    </lineage>
</organism>
<reference evidence="10 11" key="1">
    <citation type="submission" date="2019-08" db="EMBL/GenBank/DDBJ databases">
        <authorList>
            <person name="Liang Q."/>
        </authorList>
    </citation>
    <scope>NUCLEOTIDE SEQUENCE [LARGE SCALE GENOMIC DNA]</scope>
    <source>
        <strain evidence="10 11">V1718</strain>
    </source>
</reference>
<dbReference type="CDD" id="cd01415">
    <property type="entry name" value="SAICAR_synt_PurC"/>
    <property type="match status" value="1"/>
</dbReference>
<keyword evidence="4 8" id="KW-0547">Nucleotide-binding</keyword>
<dbReference type="InterPro" id="IPR050089">
    <property type="entry name" value="SAICAR_synthetase"/>
</dbReference>
<dbReference type="OrthoDB" id="9801549at2"/>
<dbReference type="NCBIfam" id="TIGR00081">
    <property type="entry name" value="purC"/>
    <property type="match status" value="1"/>
</dbReference>
<name>A0A5B8XKH3_9DELT</name>
<sequence length="238" mass="26290">MIEYEGKAKQIIPTAEPDVAIQRFKDSATAFNGQKKAELEGKGEINAAMSAAAFLKLESAGISTHFMGLENARDMRIKRLKIVPLEVVVRNVVAGSLSKRLGLEEGVTLKFPIVETYFKRDDLGDPLVCDSHVFVLGICSEETLAELKTRALQVNSVLGPWFNEAGLTLVDFKLEFGFDESGELLLGDEVSPDTCRIWETESGRRLDKDVFRRDLGDPMVGYREVVDRLGITIGGEHA</sequence>
<keyword evidence="5 8" id="KW-0658">Purine biosynthesis</keyword>
<dbReference type="InterPro" id="IPR033934">
    <property type="entry name" value="SAICAR_synt_PurC"/>
</dbReference>
<dbReference type="SUPFAM" id="SSF56104">
    <property type="entry name" value="SAICAR synthase-like"/>
    <property type="match status" value="1"/>
</dbReference>
<dbReference type="GO" id="GO:0006189">
    <property type="term" value="P:'de novo' IMP biosynthetic process"/>
    <property type="evidence" value="ECO:0007669"/>
    <property type="project" value="UniProtKB-UniRule"/>
</dbReference>
<dbReference type="FunFam" id="3.30.470.20:FF:000006">
    <property type="entry name" value="Phosphoribosylaminoimidazole-succinocarboxamide synthase"/>
    <property type="match status" value="1"/>
</dbReference>
<dbReference type="InterPro" id="IPR028923">
    <property type="entry name" value="SAICAR_synt/ADE2_N"/>
</dbReference>
<dbReference type="RefSeq" id="WP_146957631.1">
    <property type="nucleotide sequence ID" value="NZ_CP042467.1"/>
</dbReference>
<keyword evidence="11" id="KW-1185">Reference proteome</keyword>
<comment type="similarity">
    <text evidence="2 8">Belongs to the SAICAR synthetase family.</text>
</comment>
<dbReference type="InterPro" id="IPR001636">
    <property type="entry name" value="SAICAR_synth"/>
</dbReference>
<evidence type="ECO:0000313" key="11">
    <source>
        <dbReference type="Proteomes" id="UP000321595"/>
    </source>
</evidence>
<accession>A0A5B8XKH3</accession>
<dbReference type="UniPathway" id="UPA00074">
    <property type="reaction ID" value="UER00131"/>
</dbReference>
<dbReference type="EMBL" id="CP042467">
    <property type="protein sequence ID" value="QED26302.1"/>
    <property type="molecule type" value="Genomic_DNA"/>
</dbReference>
<evidence type="ECO:0000313" key="10">
    <source>
        <dbReference type="EMBL" id="QED26302.1"/>
    </source>
</evidence>
<evidence type="ECO:0000256" key="8">
    <source>
        <dbReference type="HAMAP-Rule" id="MF_00137"/>
    </source>
</evidence>
<dbReference type="GO" id="GO:0004639">
    <property type="term" value="F:phosphoribosylaminoimidazolesuccinocarboxamide synthase activity"/>
    <property type="evidence" value="ECO:0007669"/>
    <property type="project" value="UniProtKB-UniRule"/>
</dbReference>
<feature type="domain" description="SAICAR synthetase/ADE2 N-terminal" evidence="9">
    <location>
        <begin position="4"/>
        <end position="228"/>
    </location>
</feature>
<comment type="catalytic activity">
    <reaction evidence="7 8">
        <text>5-amino-1-(5-phospho-D-ribosyl)imidazole-4-carboxylate + L-aspartate + ATP = (2S)-2-[5-amino-1-(5-phospho-beta-D-ribosyl)imidazole-4-carboxamido]succinate + ADP + phosphate + 2 H(+)</text>
        <dbReference type="Rhea" id="RHEA:22628"/>
        <dbReference type="ChEBI" id="CHEBI:15378"/>
        <dbReference type="ChEBI" id="CHEBI:29991"/>
        <dbReference type="ChEBI" id="CHEBI:30616"/>
        <dbReference type="ChEBI" id="CHEBI:43474"/>
        <dbReference type="ChEBI" id="CHEBI:58443"/>
        <dbReference type="ChEBI" id="CHEBI:77657"/>
        <dbReference type="ChEBI" id="CHEBI:456216"/>
        <dbReference type="EC" id="6.3.2.6"/>
    </reaction>
</comment>
<evidence type="ECO:0000256" key="2">
    <source>
        <dbReference type="ARBA" id="ARBA00010190"/>
    </source>
</evidence>
<gene>
    <name evidence="8" type="primary">purC</name>
    <name evidence="10" type="ORF">FRD01_03320</name>
</gene>
<protein>
    <recommendedName>
        <fullName evidence="8">Phosphoribosylaminoimidazole-succinocarboxamide synthase</fullName>
        <ecNumber evidence="8">6.3.2.6</ecNumber>
    </recommendedName>
    <alternativeName>
        <fullName evidence="8">SAICAR synthetase</fullName>
    </alternativeName>
</protein>
<keyword evidence="6 8" id="KW-0067">ATP-binding</keyword>
<evidence type="ECO:0000256" key="3">
    <source>
        <dbReference type="ARBA" id="ARBA00022598"/>
    </source>
</evidence>
<dbReference type="InterPro" id="IPR018236">
    <property type="entry name" value="SAICAR_synthetase_CS"/>
</dbReference>
<dbReference type="PANTHER" id="PTHR43599:SF3">
    <property type="entry name" value="SI:DKEY-6E2.2"/>
    <property type="match status" value="1"/>
</dbReference>
<dbReference type="HAMAP" id="MF_00137">
    <property type="entry name" value="SAICAR_synth"/>
    <property type="match status" value="1"/>
</dbReference>
<evidence type="ECO:0000256" key="7">
    <source>
        <dbReference type="ARBA" id="ARBA00048475"/>
    </source>
</evidence>
<dbReference type="PROSITE" id="PS01058">
    <property type="entry name" value="SAICAR_SYNTHETASE_2"/>
    <property type="match status" value="1"/>
</dbReference>
<evidence type="ECO:0000259" key="9">
    <source>
        <dbReference type="Pfam" id="PF01259"/>
    </source>
</evidence>
<dbReference type="PANTHER" id="PTHR43599">
    <property type="entry name" value="MULTIFUNCTIONAL PROTEIN ADE2"/>
    <property type="match status" value="1"/>
</dbReference>
<evidence type="ECO:0000256" key="5">
    <source>
        <dbReference type="ARBA" id="ARBA00022755"/>
    </source>
</evidence>
<dbReference type="GO" id="GO:0009236">
    <property type="term" value="P:cobalamin biosynthetic process"/>
    <property type="evidence" value="ECO:0007669"/>
    <property type="project" value="InterPro"/>
</dbReference>
<dbReference type="KEGG" id="bbae:FRD01_03320"/>
<proteinExistence type="inferred from homology"/>
<dbReference type="Proteomes" id="UP000321595">
    <property type="component" value="Chromosome"/>
</dbReference>
<comment type="pathway">
    <text evidence="1 8">Purine metabolism; IMP biosynthesis via de novo pathway; 5-amino-1-(5-phospho-D-ribosyl)imidazole-4-carboxamide from 5-amino-1-(5-phospho-D-ribosyl)imidazole-4-carboxylate: step 1/2.</text>
</comment>